<dbReference type="GO" id="GO:0015293">
    <property type="term" value="F:symporter activity"/>
    <property type="evidence" value="ECO:0007669"/>
    <property type="project" value="InterPro"/>
</dbReference>
<feature type="transmembrane region" description="Helical" evidence="7">
    <location>
        <begin position="12"/>
        <end position="32"/>
    </location>
</feature>
<keyword evidence="6 7" id="KW-0472">Membrane</keyword>
<dbReference type="InterPro" id="IPR001638">
    <property type="entry name" value="Solute-binding_3/MltF_N"/>
</dbReference>
<dbReference type="EMBL" id="JABRWO010000011">
    <property type="protein sequence ID" value="MBA2116754.1"/>
    <property type="molecule type" value="Genomic_DNA"/>
</dbReference>
<dbReference type="PROSITE" id="PS51257">
    <property type="entry name" value="PROKAR_LIPOPROTEIN"/>
    <property type="match status" value="1"/>
</dbReference>
<dbReference type="Proteomes" id="UP000551616">
    <property type="component" value="Unassembled WGS sequence"/>
</dbReference>
<feature type="transmembrane region" description="Helical" evidence="7">
    <location>
        <begin position="251"/>
        <end position="269"/>
    </location>
</feature>
<dbReference type="Pfam" id="PF00497">
    <property type="entry name" value="SBP_bac_3"/>
    <property type="match status" value="1"/>
</dbReference>
<dbReference type="SUPFAM" id="SSF53850">
    <property type="entry name" value="Periplasmic binding protein-like II"/>
    <property type="match status" value="1"/>
</dbReference>
<feature type="transmembrane region" description="Helical" evidence="7">
    <location>
        <begin position="44"/>
        <end position="65"/>
    </location>
</feature>
<evidence type="ECO:0000256" key="4">
    <source>
        <dbReference type="ARBA" id="ARBA00022729"/>
    </source>
</evidence>
<dbReference type="InterPro" id="IPR001991">
    <property type="entry name" value="Na-dicarboxylate_symporter"/>
</dbReference>
<feature type="transmembrane region" description="Helical" evidence="7">
    <location>
        <begin position="383"/>
        <end position="400"/>
    </location>
</feature>
<evidence type="ECO:0000256" key="6">
    <source>
        <dbReference type="ARBA" id="ARBA00023136"/>
    </source>
</evidence>
<name>A0A7V8V8Q4_9BACT</name>
<keyword evidence="5 7" id="KW-1133">Transmembrane helix</keyword>
<accession>A0A7V8V8Q4</accession>
<reference evidence="9 10" key="1">
    <citation type="submission" date="2020-05" db="EMBL/GenBank/DDBJ databases">
        <title>Bremerella alba sp. nov., a novel planctomycete isolated from the surface of the macroalga Fucus spiralis.</title>
        <authorList>
            <person name="Godinho O."/>
            <person name="Botelho R."/>
            <person name="Albuquerque L."/>
            <person name="Wiegand S."/>
            <person name="Da Costa M.S."/>
            <person name="Lobo-Da-Cunha A."/>
            <person name="Jogler C."/>
            <person name="Lage O.M."/>
        </authorList>
    </citation>
    <scope>NUCLEOTIDE SEQUENCE [LARGE SCALE GENOMIC DNA]</scope>
    <source>
        <strain evidence="9 10">FF15</strain>
    </source>
</reference>
<evidence type="ECO:0000256" key="1">
    <source>
        <dbReference type="ARBA" id="ARBA00004141"/>
    </source>
</evidence>
<sequence>MANSTDRKGHLNFSTWVLIALVLGIGCGLFLGEYVTSIKWVSDVYVGLLQMAVLPYVLVSLVANIGQLTRESGMRMLRVSLLVLLLLWVIGIVALAISTLAFPKWDTGSFYSSRFTDSPPAYDWKSLFIPSNPFESLATNSVPAVVVFAIGLGIALMYLPNKEKLLEPLQVLIEALAKVNKMVVQMTPIGLFAIAAYTAGTIDLAQLSLLQGYLLAYCLPAVIISLVVLPSLVAAVTPLGYWDVLRASRDALITAFVIGNSFVVLPMIIDGVKRLQKESGLDGNLNGDKPEYLVPLAYPMPDIGRILALVFIPFAAWFSGTVIAVEDYPPLLGVGFLGAFGKPVVTVPLMLSIAELPSDLINLYLISGVVAARFGDLMKTMHLISFTLLTFCVLGGSIRFKLTKLVVGLTSSLVLLLAVSLGTRIYLISEFQDHYSREDLLTERTMLPIHGDSSFQEVGHKVLETSQPNPQPIRSGESRVQRIQNSGVLRVGFNSDRMPFAYFNGQQQLIGFDIQMAYILASDLGVNIEFVPIDRDNFLQQMQEDHFDVAMSAIEGSVSKAIAFPASEPYMDVTMALVVPDRDEQKFRDIEKIMKLPKLKLAAIKNSFFAELARKDFPKNIQIVELDTAEQFFEGQHQKVDGLVISAESGSAWTLRYPHFAVTNPLHGRDRVPLYYLSYKDPDFDEVIENWLRLKRADGTYQLLYDYWILGEEKRRKPPRWSVLRNVLGWAD</sequence>
<feature type="domain" description="Solute-binding protein family 3/N-terminal" evidence="8">
    <location>
        <begin position="488"/>
        <end position="712"/>
    </location>
</feature>
<comment type="caution">
    <text evidence="9">The sequence shown here is derived from an EMBL/GenBank/DDBJ whole genome shotgun (WGS) entry which is preliminary data.</text>
</comment>
<dbReference type="PANTHER" id="PTHR35936:SF19">
    <property type="entry name" value="AMINO-ACID-BINDING PROTEIN YXEM-RELATED"/>
    <property type="match status" value="1"/>
</dbReference>
<dbReference type="GO" id="GO:0016020">
    <property type="term" value="C:membrane"/>
    <property type="evidence" value="ECO:0007669"/>
    <property type="project" value="UniProtKB-SubCell"/>
</dbReference>
<evidence type="ECO:0000256" key="3">
    <source>
        <dbReference type="ARBA" id="ARBA00022692"/>
    </source>
</evidence>
<protein>
    <submittedName>
        <fullName evidence="9">C4-dicarboxylate transport protein</fullName>
    </submittedName>
</protein>
<keyword evidence="2" id="KW-0813">Transport</keyword>
<evidence type="ECO:0000256" key="5">
    <source>
        <dbReference type="ARBA" id="ARBA00022989"/>
    </source>
</evidence>
<comment type="subcellular location">
    <subcellularLocation>
        <location evidence="1">Membrane</location>
        <topology evidence="1">Multi-pass membrane protein</topology>
    </subcellularLocation>
</comment>
<dbReference type="RefSeq" id="WP_207398153.1">
    <property type="nucleotide sequence ID" value="NZ_JABRWO010000011.1"/>
</dbReference>
<keyword evidence="4" id="KW-0732">Signal</keyword>
<dbReference type="Pfam" id="PF00375">
    <property type="entry name" value="SDF"/>
    <property type="match status" value="1"/>
</dbReference>
<proteinExistence type="predicted"/>
<evidence type="ECO:0000259" key="8">
    <source>
        <dbReference type="SMART" id="SM00062"/>
    </source>
</evidence>
<organism evidence="9 10">
    <name type="scientific">Bremerella alba</name>
    <dbReference type="NCBI Taxonomy" id="980252"/>
    <lineage>
        <taxon>Bacteria</taxon>
        <taxon>Pseudomonadati</taxon>
        <taxon>Planctomycetota</taxon>
        <taxon>Planctomycetia</taxon>
        <taxon>Pirellulales</taxon>
        <taxon>Pirellulaceae</taxon>
        <taxon>Bremerella</taxon>
    </lineage>
</organism>
<feature type="transmembrane region" description="Helical" evidence="7">
    <location>
        <begin position="77"/>
        <end position="102"/>
    </location>
</feature>
<evidence type="ECO:0000256" key="7">
    <source>
        <dbReference type="SAM" id="Phobius"/>
    </source>
</evidence>
<feature type="transmembrane region" description="Helical" evidence="7">
    <location>
        <begin position="141"/>
        <end position="161"/>
    </location>
</feature>
<keyword evidence="3 7" id="KW-0812">Transmembrane</keyword>
<dbReference type="CDD" id="cd13530">
    <property type="entry name" value="PBP2_peptides_like"/>
    <property type="match status" value="1"/>
</dbReference>
<dbReference type="Gene3D" id="1.10.3860.10">
    <property type="entry name" value="Sodium:dicarboxylate symporter"/>
    <property type="match status" value="1"/>
</dbReference>
<evidence type="ECO:0000313" key="9">
    <source>
        <dbReference type="EMBL" id="MBA2116754.1"/>
    </source>
</evidence>
<feature type="transmembrane region" description="Helical" evidence="7">
    <location>
        <begin position="331"/>
        <end position="354"/>
    </location>
</feature>
<feature type="transmembrane region" description="Helical" evidence="7">
    <location>
        <begin position="406"/>
        <end position="427"/>
    </location>
</feature>
<feature type="transmembrane region" description="Helical" evidence="7">
    <location>
        <begin position="214"/>
        <end position="239"/>
    </location>
</feature>
<feature type="transmembrane region" description="Helical" evidence="7">
    <location>
        <begin position="182"/>
        <end position="202"/>
    </location>
</feature>
<gene>
    <name evidence="9" type="primary">dctA_2</name>
    <name evidence="9" type="ORF">HOV93_39460</name>
</gene>
<evidence type="ECO:0000256" key="2">
    <source>
        <dbReference type="ARBA" id="ARBA00022448"/>
    </source>
</evidence>
<dbReference type="PANTHER" id="PTHR35936">
    <property type="entry name" value="MEMBRANE-BOUND LYTIC MUREIN TRANSGLYCOSYLASE F"/>
    <property type="match status" value="1"/>
</dbReference>
<dbReference type="SMART" id="SM00062">
    <property type="entry name" value="PBPb"/>
    <property type="match status" value="1"/>
</dbReference>
<dbReference type="Gene3D" id="3.40.190.10">
    <property type="entry name" value="Periplasmic binding protein-like II"/>
    <property type="match status" value="2"/>
</dbReference>
<feature type="transmembrane region" description="Helical" evidence="7">
    <location>
        <begin position="303"/>
        <end position="324"/>
    </location>
</feature>
<dbReference type="SUPFAM" id="SSF118215">
    <property type="entry name" value="Proton glutamate symport protein"/>
    <property type="match status" value="1"/>
</dbReference>
<dbReference type="InterPro" id="IPR036458">
    <property type="entry name" value="Na:dicarbo_symporter_sf"/>
</dbReference>
<evidence type="ECO:0000313" key="10">
    <source>
        <dbReference type="Proteomes" id="UP000551616"/>
    </source>
</evidence>
<dbReference type="AlphaFoldDB" id="A0A7V8V8Q4"/>
<keyword evidence="10" id="KW-1185">Reference proteome</keyword>